<evidence type="ECO:0000313" key="1">
    <source>
        <dbReference type="EMBL" id="RLG69135.1"/>
    </source>
</evidence>
<dbReference type="Proteomes" id="UP000277633">
    <property type="component" value="Unassembled WGS sequence"/>
</dbReference>
<protein>
    <submittedName>
        <fullName evidence="1">Uncharacterized protein</fullName>
    </submittedName>
</protein>
<comment type="caution">
    <text evidence="1">The sequence shown here is derived from an EMBL/GenBank/DDBJ whole genome shotgun (WGS) entry which is preliminary data.</text>
</comment>
<dbReference type="AlphaFoldDB" id="A0A497JI78"/>
<name>A0A497JI78_9ARCH</name>
<gene>
    <name evidence="1" type="ORF">DRO07_02705</name>
</gene>
<organism evidence="1 2">
    <name type="scientific">Candidatus Iainarchaeum sp</name>
    <dbReference type="NCBI Taxonomy" id="3101447"/>
    <lineage>
        <taxon>Archaea</taxon>
        <taxon>Candidatus Iainarchaeota</taxon>
        <taxon>Candidatus Iainarchaeia</taxon>
        <taxon>Candidatus Iainarchaeales</taxon>
        <taxon>Candidatus Iainarchaeaceae</taxon>
        <taxon>Candidatus Iainarchaeum</taxon>
    </lineage>
</organism>
<feature type="non-terminal residue" evidence="1">
    <location>
        <position position="1"/>
    </location>
</feature>
<dbReference type="EMBL" id="QMWO01000096">
    <property type="protein sequence ID" value="RLG69135.1"/>
    <property type="molecule type" value="Genomic_DNA"/>
</dbReference>
<reference evidence="1 2" key="1">
    <citation type="submission" date="2018-06" db="EMBL/GenBank/DDBJ databases">
        <title>Extensive metabolic versatility and redundancy in microbially diverse, dynamic hydrothermal sediments.</title>
        <authorList>
            <person name="Dombrowski N."/>
            <person name="Teske A."/>
            <person name="Baker B.J."/>
        </authorList>
    </citation>
    <scope>NUCLEOTIDE SEQUENCE [LARGE SCALE GENOMIC DNA]</scope>
    <source>
        <strain evidence="1">B9_G13</strain>
    </source>
</reference>
<accession>A0A497JI78</accession>
<sequence length="77" mass="8330">IFAASKKLGLPYTSEKAGYGSVALAKELAKAFKEFSLDVEGIIVTLGHEEGVFSWAESIERASKIIISTLEKAKELL</sequence>
<proteinExistence type="predicted"/>
<evidence type="ECO:0000313" key="2">
    <source>
        <dbReference type="Proteomes" id="UP000277633"/>
    </source>
</evidence>